<accession>A0A2H3BMA5</accession>
<sequence length="54" mass="5891">MTPAPTLSLSPALPARQIHGFELLHIKISSANDNADMRHLLKRSPSHQGPPLAR</sequence>
<proteinExistence type="predicted"/>
<name>A0A2H3BMA5_9AGAR</name>
<reference evidence="2" key="1">
    <citation type="journal article" date="2017" name="Nat. Ecol. Evol.">
        <title>Genome expansion and lineage-specific genetic innovations in the forest pathogenic fungi Armillaria.</title>
        <authorList>
            <person name="Sipos G."/>
            <person name="Prasanna A.N."/>
            <person name="Walter M.C."/>
            <person name="O'Connor E."/>
            <person name="Balint B."/>
            <person name="Krizsan K."/>
            <person name="Kiss B."/>
            <person name="Hess J."/>
            <person name="Varga T."/>
            <person name="Slot J."/>
            <person name="Riley R."/>
            <person name="Boka B."/>
            <person name="Rigling D."/>
            <person name="Barry K."/>
            <person name="Lee J."/>
            <person name="Mihaltcheva S."/>
            <person name="LaButti K."/>
            <person name="Lipzen A."/>
            <person name="Waldron R."/>
            <person name="Moloney N.M."/>
            <person name="Sperisen C."/>
            <person name="Kredics L."/>
            <person name="Vagvoelgyi C."/>
            <person name="Patrignani A."/>
            <person name="Fitzpatrick D."/>
            <person name="Nagy I."/>
            <person name="Doyle S."/>
            <person name="Anderson J.B."/>
            <person name="Grigoriev I.V."/>
            <person name="Gueldener U."/>
            <person name="Muensterkoetter M."/>
            <person name="Nagy L.G."/>
        </authorList>
    </citation>
    <scope>NUCLEOTIDE SEQUENCE [LARGE SCALE GENOMIC DNA]</scope>
    <source>
        <strain evidence="2">28-4</strain>
    </source>
</reference>
<dbReference type="AlphaFoldDB" id="A0A2H3BMA5"/>
<evidence type="ECO:0000313" key="1">
    <source>
        <dbReference type="EMBL" id="PBK72031.1"/>
    </source>
</evidence>
<protein>
    <submittedName>
        <fullName evidence="1">Uncharacterized protein</fullName>
    </submittedName>
</protein>
<gene>
    <name evidence="1" type="ORF">ARMSODRAFT_953728</name>
</gene>
<organism evidence="1 2">
    <name type="scientific">Armillaria solidipes</name>
    <dbReference type="NCBI Taxonomy" id="1076256"/>
    <lineage>
        <taxon>Eukaryota</taxon>
        <taxon>Fungi</taxon>
        <taxon>Dikarya</taxon>
        <taxon>Basidiomycota</taxon>
        <taxon>Agaricomycotina</taxon>
        <taxon>Agaricomycetes</taxon>
        <taxon>Agaricomycetidae</taxon>
        <taxon>Agaricales</taxon>
        <taxon>Marasmiineae</taxon>
        <taxon>Physalacriaceae</taxon>
        <taxon>Armillaria</taxon>
    </lineage>
</organism>
<dbReference type="Proteomes" id="UP000218334">
    <property type="component" value="Unassembled WGS sequence"/>
</dbReference>
<evidence type="ECO:0000313" key="2">
    <source>
        <dbReference type="Proteomes" id="UP000218334"/>
    </source>
</evidence>
<dbReference type="EMBL" id="KZ293422">
    <property type="protein sequence ID" value="PBK72031.1"/>
    <property type="molecule type" value="Genomic_DNA"/>
</dbReference>
<keyword evidence="2" id="KW-1185">Reference proteome</keyword>